<dbReference type="EMBL" id="JANBOJ010000249">
    <property type="protein sequence ID" value="KAJ1720532.1"/>
    <property type="molecule type" value="Genomic_DNA"/>
</dbReference>
<dbReference type="PANTHER" id="PTHR31157:SF1">
    <property type="entry name" value="SCP DOMAIN-CONTAINING PROTEIN"/>
    <property type="match status" value="1"/>
</dbReference>
<feature type="compositionally biased region" description="Low complexity" evidence="1">
    <location>
        <begin position="58"/>
        <end position="70"/>
    </location>
</feature>
<feature type="domain" description="SCP" evidence="3">
    <location>
        <begin position="158"/>
        <end position="265"/>
    </location>
</feature>
<dbReference type="SUPFAM" id="SSF55797">
    <property type="entry name" value="PR-1-like"/>
    <property type="match status" value="1"/>
</dbReference>
<sequence length="282" mass="29275">MKFVSVASIIALAAAAQASPAVVTITKTADAVAHTVVTVPRIHYLFKTVYVTAGGDDASSSESTAPESTAFPTEIPDEASEEDSSSSELSESESSSEQEDGIDSVEPEETTTSITVATSSVPTETEAPTLSSSSSEPSSTSSESTGDVSDWMTTMICRINAVRASHGVEPLGISSVLDDLALEQSEYQNSIQQMTHDNPAGGLGSRLTSRGISWSGAAENVAAGMQSAEQAQQALENSAGHLANMVSTNMAYVGVGRINGYYTQEFYALPGNGRPDTVPNCS</sequence>
<dbReference type="Gene3D" id="3.40.33.10">
    <property type="entry name" value="CAP"/>
    <property type="match status" value="1"/>
</dbReference>
<accession>A0A9W7XX08</accession>
<feature type="signal peptide" evidence="2">
    <location>
        <begin position="1"/>
        <end position="18"/>
    </location>
</feature>
<evidence type="ECO:0000313" key="5">
    <source>
        <dbReference type="Proteomes" id="UP001149813"/>
    </source>
</evidence>
<feature type="region of interest" description="Disordered" evidence="1">
    <location>
        <begin position="55"/>
        <end position="147"/>
    </location>
</feature>
<comment type="caution">
    <text evidence="4">The sequence shown here is derived from an EMBL/GenBank/DDBJ whole genome shotgun (WGS) entry which is preliminary data.</text>
</comment>
<organism evidence="4 5">
    <name type="scientific">Coemansia erecta</name>
    <dbReference type="NCBI Taxonomy" id="147472"/>
    <lineage>
        <taxon>Eukaryota</taxon>
        <taxon>Fungi</taxon>
        <taxon>Fungi incertae sedis</taxon>
        <taxon>Zoopagomycota</taxon>
        <taxon>Kickxellomycotina</taxon>
        <taxon>Kickxellomycetes</taxon>
        <taxon>Kickxellales</taxon>
        <taxon>Kickxellaceae</taxon>
        <taxon>Coemansia</taxon>
    </lineage>
</organism>
<dbReference type="AlphaFoldDB" id="A0A9W7XX08"/>
<dbReference type="CDD" id="cd05379">
    <property type="entry name" value="CAP_bacterial"/>
    <property type="match status" value="1"/>
</dbReference>
<name>A0A9W7XX08_9FUNG</name>
<keyword evidence="5" id="KW-1185">Reference proteome</keyword>
<dbReference type="OrthoDB" id="568194at2759"/>
<keyword evidence="2" id="KW-0732">Signal</keyword>
<dbReference type="PANTHER" id="PTHR31157">
    <property type="entry name" value="SCP DOMAIN-CONTAINING PROTEIN"/>
    <property type="match status" value="1"/>
</dbReference>
<feature type="compositionally biased region" description="Acidic residues" evidence="1">
    <location>
        <begin position="75"/>
        <end position="109"/>
    </location>
</feature>
<gene>
    <name evidence="4" type="ORF">LPJ53_004851</name>
</gene>
<evidence type="ECO:0000256" key="1">
    <source>
        <dbReference type="SAM" id="MobiDB-lite"/>
    </source>
</evidence>
<proteinExistence type="predicted"/>
<protein>
    <recommendedName>
        <fullName evidence="3">SCP domain-containing protein</fullName>
    </recommendedName>
</protein>
<dbReference type="InterPro" id="IPR014044">
    <property type="entry name" value="CAP_dom"/>
</dbReference>
<evidence type="ECO:0000313" key="4">
    <source>
        <dbReference type="EMBL" id="KAJ1720532.1"/>
    </source>
</evidence>
<dbReference type="Proteomes" id="UP001149813">
    <property type="component" value="Unassembled WGS sequence"/>
</dbReference>
<reference evidence="4" key="1">
    <citation type="submission" date="2022-07" db="EMBL/GenBank/DDBJ databases">
        <title>Phylogenomic reconstructions and comparative analyses of Kickxellomycotina fungi.</title>
        <authorList>
            <person name="Reynolds N.K."/>
            <person name="Stajich J.E."/>
            <person name="Barry K."/>
            <person name="Grigoriev I.V."/>
            <person name="Crous P."/>
            <person name="Smith M.E."/>
        </authorList>
    </citation>
    <scope>NUCLEOTIDE SEQUENCE</scope>
    <source>
        <strain evidence="4">NBRC 32514</strain>
    </source>
</reference>
<feature type="compositionally biased region" description="Low complexity" evidence="1">
    <location>
        <begin position="110"/>
        <end position="145"/>
    </location>
</feature>
<feature type="chain" id="PRO_5040961345" description="SCP domain-containing protein" evidence="2">
    <location>
        <begin position="19"/>
        <end position="282"/>
    </location>
</feature>
<evidence type="ECO:0000256" key="2">
    <source>
        <dbReference type="SAM" id="SignalP"/>
    </source>
</evidence>
<evidence type="ECO:0000259" key="3">
    <source>
        <dbReference type="Pfam" id="PF00188"/>
    </source>
</evidence>
<dbReference type="Pfam" id="PF00188">
    <property type="entry name" value="CAP"/>
    <property type="match status" value="1"/>
</dbReference>
<dbReference type="InterPro" id="IPR035940">
    <property type="entry name" value="CAP_sf"/>
</dbReference>